<dbReference type="Proteomes" id="UP001642464">
    <property type="component" value="Unassembled WGS sequence"/>
</dbReference>
<organism evidence="1 2">
    <name type="scientific">Durusdinium trenchii</name>
    <dbReference type="NCBI Taxonomy" id="1381693"/>
    <lineage>
        <taxon>Eukaryota</taxon>
        <taxon>Sar</taxon>
        <taxon>Alveolata</taxon>
        <taxon>Dinophyceae</taxon>
        <taxon>Suessiales</taxon>
        <taxon>Symbiodiniaceae</taxon>
        <taxon>Durusdinium</taxon>
    </lineage>
</organism>
<reference evidence="1 2" key="1">
    <citation type="submission" date="2024-02" db="EMBL/GenBank/DDBJ databases">
        <authorList>
            <person name="Chen Y."/>
            <person name="Shah S."/>
            <person name="Dougan E. K."/>
            <person name="Thang M."/>
            <person name="Chan C."/>
        </authorList>
    </citation>
    <scope>NUCLEOTIDE SEQUENCE [LARGE SCALE GENOMIC DNA]</scope>
</reference>
<protein>
    <submittedName>
        <fullName evidence="1">Uncharacterized protein</fullName>
    </submittedName>
</protein>
<accession>A0ABP0RV75</accession>
<keyword evidence="2" id="KW-1185">Reference proteome</keyword>
<gene>
    <name evidence="1" type="ORF">SCF082_LOCUS48179</name>
</gene>
<comment type="caution">
    <text evidence="1">The sequence shown here is derived from an EMBL/GenBank/DDBJ whole genome shotgun (WGS) entry which is preliminary data.</text>
</comment>
<dbReference type="EMBL" id="CAXAMM010042128">
    <property type="protein sequence ID" value="CAK9103136.1"/>
    <property type="molecule type" value="Genomic_DNA"/>
</dbReference>
<proteinExistence type="predicted"/>
<evidence type="ECO:0000313" key="1">
    <source>
        <dbReference type="EMBL" id="CAK9103136.1"/>
    </source>
</evidence>
<name>A0ABP0RV75_9DINO</name>
<sequence>MEKGLKWQPHFVHQEVWVLNTAYKLYGPWGPNVALKATHVGRMDELAKCLAVAPESSVCCCQITFRYFCQEANLGHRMRPPNADVRLFWADAVVSVEGEDLSNWIRFLGKKAPSEQQIAKFLWPNIYAAWRGELSSRSLHEAKQDWSPDKPTPGVTVWKYNLEQEDDWPQQSESSRCWEEWPRGPTATGMSTYLQKLRDGVAAGKRVVGVLLDMDGPILRCLSANPLSKRADPDDPQVLITVLGGPKGITSGFKATVQAVFGSQGVAIVEASLGPHEQMAHACVAHLRLQDDAGLLRAAITDLLHLGRFRYKSLLRATEATLHRLWQRQSSKPLWRGRRVIMKLVRKQKQASKLSHRADTS</sequence>
<evidence type="ECO:0000313" key="2">
    <source>
        <dbReference type="Proteomes" id="UP001642464"/>
    </source>
</evidence>